<dbReference type="AlphaFoldDB" id="A0A2A2THN7"/>
<organism evidence="1 2">
    <name type="scientific">Brunnivagina elsteri CCALA 953</name>
    <dbReference type="NCBI Taxonomy" id="987040"/>
    <lineage>
        <taxon>Bacteria</taxon>
        <taxon>Bacillati</taxon>
        <taxon>Cyanobacteriota</taxon>
        <taxon>Cyanophyceae</taxon>
        <taxon>Nostocales</taxon>
        <taxon>Calotrichaceae</taxon>
        <taxon>Brunnivagina</taxon>
    </lineage>
</organism>
<dbReference type="Pfam" id="PF06108">
    <property type="entry name" value="DUF952"/>
    <property type="match status" value="1"/>
</dbReference>
<comment type="caution">
    <text evidence="1">The sequence shown here is derived from an EMBL/GenBank/DDBJ whole genome shotgun (WGS) entry which is preliminary data.</text>
</comment>
<dbReference type="Proteomes" id="UP000218238">
    <property type="component" value="Unassembled WGS sequence"/>
</dbReference>
<accession>A0A2A2THN7</accession>
<dbReference type="InterPro" id="IPR009297">
    <property type="entry name" value="DUF952"/>
</dbReference>
<dbReference type="Gene3D" id="3.20.170.20">
    <property type="entry name" value="Protein of unknown function DUF952"/>
    <property type="match status" value="1"/>
</dbReference>
<name>A0A2A2THN7_9CYAN</name>
<dbReference type="PANTHER" id="PTHR34129:SF1">
    <property type="entry name" value="DUF952 DOMAIN-CONTAINING PROTEIN"/>
    <property type="match status" value="1"/>
</dbReference>
<reference evidence="1 2" key="1">
    <citation type="submission" date="2017-08" db="EMBL/GenBank/DDBJ databases">
        <title>Draft genome sequence of filamentous cyanobacterium Calothrix elsteri CCALA 953.</title>
        <authorList>
            <person name="Gagunashvili A.N."/>
            <person name="Elster J."/>
            <person name="Andresson O.S."/>
        </authorList>
    </citation>
    <scope>NUCLEOTIDE SEQUENCE [LARGE SCALE GENOMIC DNA]</scope>
    <source>
        <strain evidence="1 2">CCALA 953</strain>
    </source>
</reference>
<protein>
    <recommendedName>
        <fullName evidence="3">Glutathione S-transferase</fullName>
    </recommendedName>
</protein>
<keyword evidence="2" id="KW-1185">Reference proteome</keyword>
<evidence type="ECO:0008006" key="3">
    <source>
        <dbReference type="Google" id="ProtNLM"/>
    </source>
</evidence>
<gene>
    <name evidence="1" type="ORF">CK510_14860</name>
</gene>
<evidence type="ECO:0000313" key="2">
    <source>
        <dbReference type="Proteomes" id="UP000218238"/>
    </source>
</evidence>
<dbReference type="EMBL" id="NTFS01000156">
    <property type="protein sequence ID" value="PAX53264.1"/>
    <property type="molecule type" value="Genomic_DNA"/>
</dbReference>
<dbReference type="SUPFAM" id="SSF56399">
    <property type="entry name" value="ADP-ribosylation"/>
    <property type="match status" value="1"/>
</dbReference>
<sequence length="111" mass="12729">MNTIHHITQRVEWENAKLAGHYRADSLNSEGFIHCSTRSQLIRTANKFFKNQTGLMLLYIDESKVKAEIKYESADNDLFPHIYGELNVDAVYHLIDFEADAEGLFNLPGDI</sequence>
<dbReference type="RefSeq" id="WP_095722441.1">
    <property type="nucleotide sequence ID" value="NZ_NTFS01000156.1"/>
</dbReference>
<evidence type="ECO:0000313" key="1">
    <source>
        <dbReference type="EMBL" id="PAX53264.1"/>
    </source>
</evidence>
<dbReference type="PANTHER" id="PTHR34129">
    <property type="entry name" value="BLR1139 PROTEIN"/>
    <property type="match status" value="1"/>
</dbReference>
<proteinExistence type="predicted"/>
<dbReference type="OrthoDB" id="5638018at2"/>